<organism evidence="1 2">
    <name type="scientific">Roseateles depolymerans</name>
    <dbReference type="NCBI Taxonomy" id="76731"/>
    <lineage>
        <taxon>Bacteria</taxon>
        <taxon>Pseudomonadati</taxon>
        <taxon>Pseudomonadota</taxon>
        <taxon>Betaproteobacteria</taxon>
        <taxon>Burkholderiales</taxon>
        <taxon>Sphaerotilaceae</taxon>
        <taxon>Roseateles</taxon>
    </lineage>
</organism>
<dbReference type="EMBL" id="QFOD01000002">
    <property type="protein sequence ID" value="PZP35799.1"/>
    <property type="molecule type" value="Genomic_DNA"/>
</dbReference>
<dbReference type="Proteomes" id="UP000249633">
    <property type="component" value="Unassembled WGS sequence"/>
</dbReference>
<evidence type="ECO:0000313" key="2">
    <source>
        <dbReference type="Proteomes" id="UP000249633"/>
    </source>
</evidence>
<dbReference type="AlphaFoldDB" id="A0A2W5G1I0"/>
<dbReference type="PROSITE" id="PS51257">
    <property type="entry name" value="PROKAR_LIPOPROTEIN"/>
    <property type="match status" value="1"/>
</dbReference>
<name>A0A2W5G1I0_9BURK</name>
<dbReference type="Pfam" id="PF07606">
    <property type="entry name" value="DUF1569"/>
    <property type="match status" value="1"/>
</dbReference>
<accession>A0A2W5G1I0</accession>
<evidence type="ECO:0008006" key="3">
    <source>
        <dbReference type="Google" id="ProtNLM"/>
    </source>
</evidence>
<dbReference type="PROSITE" id="PS51318">
    <property type="entry name" value="TAT"/>
    <property type="match status" value="1"/>
</dbReference>
<proteinExistence type="predicted"/>
<dbReference type="InterPro" id="IPR006311">
    <property type="entry name" value="TAT_signal"/>
</dbReference>
<sequence length="175" mass="19002">MSDLNRRHLLALPTAALLAGCGAPARLASWAQARDAVRELLLTPQTVDGNTWNLAQVLQHLAQSIEYSVRGFPSLKPAWFRHTLGAAAFAVFDARGAMNHALDEPIPGAPALDAQLALKTAVDRLAAAMDAFDAHTGTLHDHFAYGTLSKPQYQRAHLMHLANHWQQFHAQTATA</sequence>
<dbReference type="InterPro" id="IPR011463">
    <property type="entry name" value="DUF1569"/>
</dbReference>
<reference evidence="1 2" key="1">
    <citation type="submission" date="2017-08" db="EMBL/GenBank/DDBJ databases">
        <title>Infants hospitalized years apart are colonized by the same room-sourced microbial strains.</title>
        <authorList>
            <person name="Brooks B."/>
            <person name="Olm M.R."/>
            <person name="Firek B.A."/>
            <person name="Baker R."/>
            <person name="Thomas B.C."/>
            <person name="Morowitz M.J."/>
            <person name="Banfield J.F."/>
        </authorList>
    </citation>
    <scope>NUCLEOTIDE SEQUENCE [LARGE SCALE GENOMIC DNA]</scope>
    <source>
        <strain evidence="1">S2_012_000_R2_81</strain>
    </source>
</reference>
<gene>
    <name evidence="1" type="ORF">DI603_03270</name>
</gene>
<dbReference type="InterPro" id="IPR034660">
    <property type="entry name" value="DinB/YfiT-like"/>
</dbReference>
<comment type="caution">
    <text evidence="1">The sequence shown here is derived from an EMBL/GenBank/DDBJ whole genome shotgun (WGS) entry which is preliminary data.</text>
</comment>
<dbReference type="Gene3D" id="1.20.120.450">
    <property type="entry name" value="dinb family like domain"/>
    <property type="match status" value="1"/>
</dbReference>
<evidence type="ECO:0000313" key="1">
    <source>
        <dbReference type="EMBL" id="PZP35799.1"/>
    </source>
</evidence>
<protein>
    <recommendedName>
        <fullName evidence="3">Twin-arginine translocation pathway signal</fullName>
    </recommendedName>
</protein>